<protein>
    <recommendedName>
        <fullName evidence="5">Pseudouridine synthase</fullName>
        <ecNumber evidence="5">5.4.99.-</ecNumber>
    </recommendedName>
</protein>
<feature type="active site" evidence="3">
    <location>
        <position position="143"/>
    </location>
</feature>
<dbReference type="InterPro" id="IPR006145">
    <property type="entry name" value="PsdUridine_synth_RsuA/RluA"/>
</dbReference>
<dbReference type="GO" id="GO:0003723">
    <property type="term" value="F:RNA binding"/>
    <property type="evidence" value="ECO:0007669"/>
    <property type="project" value="UniProtKB-KW"/>
</dbReference>
<comment type="similarity">
    <text evidence="1 5">Belongs to the pseudouridine synthase RluA family.</text>
</comment>
<evidence type="ECO:0000259" key="6">
    <source>
        <dbReference type="Pfam" id="PF00849"/>
    </source>
</evidence>
<dbReference type="GO" id="GO:0000455">
    <property type="term" value="P:enzyme-directed rRNA pseudouridine synthesis"/>
    <property type="evidence" value="ECO:0007669"/>
    <property type="project" value="TreeGrafter"/>
</dbReference>
<comment type="caution">
    <text evidence="8">The sequence shown here is derived from an EMBL/GenBank/DDBJ whole genome shotgun (WGS) entry which is preliminary data.</text>
</comment>
<dbReference type="SUPFAM" id="SSF55120">
    <property type="entry name" value="Pseudouridine synthase"/>
    <property type="match status" value="1"/>
</dbReference>
<dbReference type="RefSeq" id="WP_106052042.1">
    <property type="nucleotide sequence ID" value="NZ_DBFCZM010000476.1"/>
</dbReference>
<comment type="catalytic activity">
    <reaction evidence="5">
        <text>a uridine in RNA = a pseudouridine in RNA</text>
        <dbReference type="Rhea" id="RHEA:48348"/>
        <dbReference type="Rhea" id="RHEA-COMP:12068"/>
        <dbReference type="Rhea" id="RHEA-COMP:12069"/>
        <dbReference type="ChEBI" id="CHEBI:65314"/>
        <dbReference type="ChEBI" id="CHEBI:65315"/>
    </reaction>
</comment>
<sequence>MNQKILSFRIDAGDAGTRLDRCLSRLIPGSSRTYLQKLIAGGLVTSGDAALTIPRYPVRAGMEIRVALPEPENSEPAPEPFDFPILYEDEAMLVISKPAGVVVHPAVGNPTGTVVNALLGRYPNLAETLACGSSRPGIVHRLDKDTSGCLVIAKTPDAQYKLCTAFAGRETSKTYLAIVRGIPHRPEAEISGLIGRHPVNRQKMAVVERNGKFALTRYRLEKSGCINGCPVSLMKVRILTGRTHQIRVHLASVGIPVLGDATYGGVLSALPEIERQMLHAWKLQLPHPVTGEKIEFCAPLPDDFQTTLNRF</sequence>
<dbReference type="Gene3D" id="3.30.2350.10">
    <property type="entry name" value="Pseudouridine synthase"/>
    <property type="match status" value="1"/>
</dbReference>
<feature type="domain" description="Pseudouridine synthase RsuA/RluA-like" evidence="6">
    <location>
        <begin position="92"/>
        <end position="252"/>
    </location>
</feature>
<dbReference type="InterPro" id="IPR006224">
    <property type="entry name" value="PsdUridine_synth_RluA-like_CS"/>
</dbReference>
<dbReference type="Pfam" id="PF00849">
    <property type="entry name" value="PseudoU_synth_2"/>
    <property type="match status" value="1"/>
</dbReference>
<dbReference type="Proteomes" id="UP000435649">
    <property type="component" value="Unassembled WGS sequence"/>
</dbReference>
<evidence type="ECO:0000256" key="5">
    <source>
        <dbReference type="RuleBase" id="RU362028"/>
    </source>
</evidence>
<dbReference type="PROSITE" id="PS50889">
    <property type="entry name" value="S4"/>
    <property type="match status" value="1"/>
</dbReference>
<gene>
    <name evidence="8" type="ORF">FYJ85_17260</name>
</gene>
<evidence type="ECO:0000256" key="3">
    <source>
        <dbReference type="PIRSR" id="PIRSR606225-1"/>
    </source>
</evidence>
<feature type="domain" description="RNA-binding S4" evidence="7">
    <location>
        <begin position="18"/>
        <end position="64"/>
    </location>
</feature>
<evidence type="ECO:0000313" key="8">
    <source>
        <dbReference type="EMBL" id="MST98788.1"/>
    </source>
</evidence>
<name>A0A844G8P1_9BACT</name>
<dbReference type="EC" id="5.4.99.-" evidence="5"/>
<dbReference type="EMBL" id="VUNS01000023">
    <property type="protein sequence ID" value="MST98788.1"/>
    <property type="molecule type" value="Genomic_DNA"/>
</dbReference>
<keyword evidence="4" id="KW-0694">RNA-binding</keyword>
<dbReference type="PANTHER" id="PTHR21600">
    <property type="entry name" value="MITOCHONDRIAL RNA PSEUDOURIDINE SYNTHASE"/>
    <property type="match status" value="1"/>
</dbReference>
<evidence type="ECO:0000313" key="9">
    <source>
        <dbReference type="Proteomes" id="UP000435649"/>
    </source>
</evidence>
<dbReference type="CDD" id="cd02869">
    <property type="entry name" value="PseudoU_synth_RluA_like"/>
    <property type="match status" value="1"/>
</dbReference>
<dbReference type="InterPro" id="IPR020103">
    <property type="entry name" value="PsdUridine_synth_cat_dom_sf"/>
</dbReference>
<evidence type="ECO:0000256" key="1">
    <source>
        <dbReference type="ARBA" id="ARBA00010876"/>
    </source>
</evidence>
<dbReference type="Pfam" id="PF01479">
    <property type="entry name" value="S4"/>
    <property type="match status" value="1"/>
</dbReference>
<dbReference type="InterPro" id="IPR036986">
    <property type="entry name" value="S4_RNA-bd_sf"/>
</dbReference>
<dbReference type="PANTHER" id="PTHR21600:SF44">
    <property type="entry name" value="RIBOSOMAL LARGE SUBUNIT PSEUDOURIDINE SYNTHASE D"/>
    <property type="match status" value="1"/>
</dbReference>
<dbReference type="GO" id="GO:0120159">
    <property type="term" value="F:rRNA pseudouridine synthase activity"/>
    <property type="evidence" value="ECO:0007669"/>
    <property type="project" value="UniProtKB-ARBA"/>
</dbReference>
<dbReference type="PROSITE" id="PS01129">
    <property type="entry name" value="PSI_RLU"/>
    <property type="match status" value="1"/>
</dbReference>
<dbReference type="SUPFAM" id="SSF55174">
    <property type="entry name" value="Alpha-L RNA-binding motif"/>
    <property type="match status" value="1"/>
</dbReference>
<dbReference type="Gene3D" id="3.10.290.10">
    <property type="entry name" value="RNA-binding S4 domain"/>
    <property type="match status" value="1"/>
</dbReference>
<dbReference type="InterPro" id="IPR050188">
    <property type="entry name" value="RluA_PseudoU_synthase"/>
</dbReference>
<dbReference type="NCBIfam" id="TIGR00005">
    <property type="entry name" value="rluA_subfam"/>
    <property type="match status" value="1"/>
</dbReference>
<comment type="function">
    <text evidence="5">Responsible for synthesis of pseudouridine from uracil.</text>
</comment>
<keyword evidence="2 5" id="KW-0413">Isomerase</keyword>
<dbReference type="InterPro" id="IPR002942">
    <property type="entry name" value="S4_RNA-bd"/>
</dbReference>
<proteinExistence type="inferred from homology"/>
<accession>A0A844G8P1</accession>
<dbReference type="CDD" id="cd00165">
    <property type="entry name" value="S4"/>
    <property type="match status" value="1"/>
</dbReference>
<evidence type="ECO:0000256" key="4">
    <source>
        <dbReference type="PROSITE-ProRule" id="PRU00182"/>
    </source>
</evidence>
<dbReference type="InterPro" id="IPR006225">
    <property type="entry name" value="PsdUridine_synth_RluC/D"/>
</dbReference>
<evidence type="ECO:0000256" key="2">
    <source>
        <dbReference type="ARBA" id="ARBA00023235"/>
    </source>
</evidence>
<keyword evidence="9" id="KW-1185">Reference proteome</keyword>
<dbReference type="AlphaFoldDB" id="A0A844G8P1"/>
<reference evidence="8 9" key="1">
    <citation type="submission" date="2019-08" db="EMBL/GenBank/DDBJ databases">
        <title>In-depth cultivation of the pig gut microbiome towards novel bacterial diversity and tailored functional studies.</title>
        <authorList>
            <person name="Wylensek D."/>
            <person name="Hitch T.C.A."/>
            <person name="Clavel T."/>
        </authorList>
    </citation>
    <scope>NUCLEOTIDE SEQUENCE [LARGE SCALE GENOMIC DNA]</scope>
    <source>
        <strain evidence="8 9">BBE-744-WT-12</strain>
    </source>
</reference>
<evidence type="ECO:0000259" key="7">
    <source>
        <dbReference type="Pfam" id="PF01479"/>
    </source>
</evidence>
<organism evidence="8 9">
    <name type="scientific">Victivallis lenta</name>
    <dbReference type="NCBI Taxonomy" id="2606640"/>
    <lineage>
        <taxon>Bacteria</taxon>
        <taxon>Pseudomonadati</taxon>
        <taxon>Lentisphaerota</taxon>
        <taxon>Lentisphaeria</taxon>
        <taxon>Victivallales</taxon>
        <taxon>Victivallaceae</taxon>
        <taxon>Victivallis</taxon>
    </lineage>
</organism>